<organism evidence="1 2">
    <name type="scientific">Flavobacterium cupriresistens</name>
    <dbReference type="NCBI Taxonomy" id="2893885"/>
    <lineage>
        <taxon>Bacteria</taxon>
        <taxon>Pseudomonadati</taxon>
        <taxon>Bacteroidota</taxon>
        <taxon>Flavobacteriia</taxon>
        <taxon>Flavobacteriales</taxon>
        <taxon>Flavobacteriaceae</taxon>
        <taxon>Flavobacterium</taxon>
    </lineage>
</organism>
<proteinExistence type="predicted"/>
<keyword evidence="2" id="KW-1185">Reference proteome</keyword>
<evidence type="ECO:0000313" key="1">
    <source>
        <dbReference type="EMBL" id="MDX6187774.1"/>
    </source>
</evidence>
<name>A0ABU4R5B2_9FLAO</name>
<accession>A0ABU4R5B2</accession>
<gene>
    <name evidence="1" type="ORF">SGQ83_00290</name>
</gene>
<evidence type="ECO:0000313" key="2">
    <source>
        <dbReference type="Proteomes" id="UP001273350"/>
    </source>
</evidence>
<dbReference type="EMBL" id="JAWXVI010000001">
    <property type="protein sequence ID" value="MDX6187774.1"/>
    <property type="molecule type" value="Genomic_DNA"/>
</dbReference>
<dbReference type="Proteomes" id="UP001273350">
    <property type="component" value="Unassembled WGS sequence"/>
</dbReference>
<protein>
    <submittedName>
        <fullName evidence="1">Uncharacterized protein</fullName>
    </submittedName>
</protein>
<comment type="caution">
    <text evidence="1">The sequence shown here is derived from an EMBL/GenBank/DDBJ whole genome shotgun (WGS) entry which is preliminary data.</text>
</comment>
<sequence length="77" mass="8892">MALPLYILHISMWAEQNHERNVVIQEILLDKEKDNTKGILLLGINTDKNHYPYLILASNLASQLFDAKFLEMVNIPD</sequence>
<reference evidence="1 2" key="1">
    <citation type="submission" date="2023-11" db="EMBL/GenBank/DDBJ databases">
        <title>Unpublished Manusciprt.</title>
        <authorList>
            <person name="Saticioglu I.B."/>
            <person name="Ay H."/>
            <person name="Ajmi N."/>
            <person name="Altun S."/>
            <person name="Duman M."/>
        </authorList>
    </citation>
    <scope>NUCLEOTIDE SEQUENCE [LARGE SCALE GENOMIC DNA]</scope>
    <source>
        <strain evidence="1 2">Fl-318</strain>
    </source>
</reference>
<dbReference type="RefSeq" id="WP_230002774.1">
    <property type="nucleotide sequence ID" value="NZ_CP087134.1"/>
</dbReference>